<geneLocation type="plasmid" evidence="2">
    <name>pAlCFBP5473</name>
</geneLocation>
<organism evidence="2 4">
    <name type="scientific">Agrobacterium larrymoorei</name>
    <dbReference type="NCBI Taxonomy" id="160699"/>
    <lineage>
        <taxon>Bacteria</taxon>
        <taxon>Pseudomonadati</taxon>
        <taxon>Pseudomonadota</taxon>
        <taxon>Alphaproteobacteria</taxon>
        <taxon>Hyphomicrobiales</taxon>
        <taxon>Rhizobiaceae</taxon>
        <taxon>Rhizobium/Agrobacterium group</taxon>
        <taxon>Agrobacterium</taxon>
    </lineage>
</organism>
<dbReference type="RefSeq" id="WP_027674206.1">
    <property type="nucleotide sequence ID" value="NZ_CP039693.1"/>
</dbReference>
<feature type="domain" description="Polysaccharide pyruvyl transferase" evidence="1">
    <location>
        <begin position="35"/>
        <end position="305"/>
    </location>
</feature>
<protein>
    <submittedName>
        <fullName evidence="2">Polysaccharide pyruvyl transferase family protein</fullName>
    </submittedName>
</protein>
<dbReference type="EMBL" id="CP039693">
    <property type="protein sequence ID" value="QCJ00813.1"/>
    <property type="molecule type" value="Genomic_DNA"/>
</dbReference>
<dbReference type="EMBL" id="CP072170">
    <property type="protein sequence ID" value="QYA10477.1"/>
    <property type="molecule type" value="Genomic_DNA"/>
</dbReference>
<dbReference type="Pfam" id="PF04230">
    <property type="entry name" value="PS_pyruv_trans"/>
    <property type="match status" value="1"/>
</dbReference>
<geneLocation type="plasmid" evidence="4">
    <name>palcfbp5473</name>
</geneLocation>
<proteinExistence type="predicted"/>
<dbReference type="KEGG" id="alf:CFBP5473_22815"/>
<dbReference type="OrthoDB" id="7595059at2"/>
<dbReference type="GO" id="GO:0016740">
    <property type="term" value="F:transferase activity"/>
    <property type="evidence" value="ECO:0007669"/>
    <property type="project" value="UniProtKB-KW"/>
</dbReference>
<evidence type="ECO:0000313" key="3">
    <source>
        <dbReference type="EMBL" id="QYA10477.1"/>
    </source>
</evidence>
<name>A0A4D7E3M8_9HYPH</name>
<evidence type="ECO:0000313" key="5">
    <source>
        <dbReference type="Proteomes" id="UP000826513"/>
    </source>
</evidence>
<evidence type="ECO:0000259" key="1">
    <source>
        <dbReference type="Pfam" id="PF04230"/>
    </source>
</evidence>
<keyword evidence="2" id="KW-0614">Plasmid</keyword>
<dbReference type="Proteomes" id="UP000826513">
    <property type="component" value="Plasmid unnamed1"/>
</dbReference>
<keyword evidence="2" id="KW-0808">Transferase</keyword>
<geneLocation type="plasmid" evidence="3 5">
    <name>unnamed1</name>
</geneLocation>
<dbReference type="AlphaFoldDB" id="A0A4D7E3M8"/>
<evidence type="ECO:0000313" key="2">
    <source>
        <dbReference type="EMBL" id="QCJ00813.1"/>
    </source>
</evidence>
<gene>
    <name evidence="2" type="ORF">CFBP5473_22815</name>
    <name evidence="3" type="ORF">J5285_25065</name>
</gene>
<reference evidence="3 5" key="2">
    <citation type="submission" date="2021-03" db="EMBL/GenBank/DDBJ databases">
        <title>Rapid diversification of plasmids in a genus of pathogenic and nitrogen fixing bacteria.</title>
        <authorList>
            <person name="Weisberg A.J."/>
            <person name="Miller M."/>
            <person name="Ream W."/>
            <person name="Grunwald N.J."/>
            <person name="Chang J.H."/>
        </authorList>
    </citation>
    <scope>NUCLEOTIDE SEQUENCE [LARGE SCALE GENOMIC DNA]</scope>
    <source>
        <strain evidence="3 5">AF3.44</strain>
        <plasmid evidence="3 5">unnamed1</plasmid>
    </source>
</reference>
<accession>A0A4D7E3M8</accession>
<dbReference type="Proteomes" id="UP000298545">
    <property type="component" value="Plasmid pAlCFBP5473"/>
</dbReference>
<keyword evidence="5" id="KW-1185">Reference proteome</keyword>
<sequence>MKTIAVICALPPERNTGMLTVDLAAHVTLSKLAHPNIVKFYTYGKLNEYSYPESEIPFTYLDIIDHQEEYLKSDVFLFWGDFLHSLSYLEKDRGSWNKSLSQEGQTGFQSDYYKYIFLSRLEEDRINRAIIFGSTIITNRAEDDVDQAYQLFSERLFKNAAGVFFRDALSAAKVSPLRGLDPSLACDCAFLLSDEDLERFSGFKMAEQRQGVGVYFGRTKSKFLMLLYAKLLARSLGESSRWIPWFFTRRKIRALAGSFGYQVPNQHVETGKILSELSGCKFIITDTYHVCVNAWRLGIPAICIGLGAATADNSLSDKKKEILFEMYGARSFYIFAEQLHSFSGFRAALAQAKNVLEKPDIASQVRKNIQHHVETALTRLKRALEQSCK</sequence>
<dbReference type="InterPro" id="IPR007345">
    <property type="entry name" value="Polysacch_pyruvyl_Trfase"/>
</dbReference>
<reference evidence="2 4" key="1">
    <citation type="submission" date="2019-04" db="EMBL/GenBank/DDBJ databases">
        <title>Complete genome sequence of Agrobacterium larrymoorei CFBP5473.</title>
        <authorList>
            <person name="Haryono M."/>
            <person name="Chou L."/>
            <person name="Lin Y.-C."/>
            <person name="Lai E.-M."/>
            <person name="Kuo C.-H."/>
        </authorList>
    </citation>
    <scope>NUCLEOTIDE SEQUENCE [LARGE SCALE GENOMIC DNA]</scope>
    <source>
        <strain evidence="2 4">CFBP5473</strain>
        <plasmid evidence="2">pAlCFBP5473</plasmid>
        <plasmid evidence="4">palcfbp5473</plasmid>
    </source>
</reference>
<evidence type="ECO:0000313" key="4">
    <source>
        <dbReference type="Proteomes" id="UP000298545"/>
    </source>
</evidence>